<evidence type="ECO:0000259" key="6">
    <source>
        <dbReference type="PROSITE" id="PS50262"/>
    </source>
</evidence>
<comment type="caution">
    <text evidence="7">The sequence shown here is derived from an EMBL/GenBank/DDBJ whole genome shotgun (WGS) entry which is preliminary data.</text>
</comment>
<dbReference type="SUPFAM" id="SSF81321">
    <property type="entry name" value="Family A G protein-coupled receptor-like"/>
    <property type="match status" value="1"/>
</dbReference>
<feature type="transmembrane region" description="Helical" evidence="5">
    <location>
        <begin position="139"/>
        <end position="160"/>
    </location>
</feature>
<feature type="transmembrane region" description="Helical" evidence="5">
    <location>
        <begin position="53"/>
        <end position="73"/>
    </location>
</feature>
<dbReference type="Proteomes" id="UP001497623">
    <property type="component" value="Unassembled WGS sequence"/>
</dbReference>
<name>A0AAV2SII2_MEGNR</name>
<dbReference type="PANTHER" id="PTHR46641:SF2">
    <property type="entry name" value="FMRFAMIDE RECEPTOR"/>
    <property type="match status" value="1"/>
</dbReference>
<comment type="subcellular location">
    <subcellularLocation>
        <location evidence="1">Membrane</location>
    </subcellularLocation>
</comment>
<accession>A0AAV2SII2</accession>
<dbReference type="InterPro" id="IPR017452">
    <property type="entry name" value="GPCR_Rhodpsn_7TM"/>
</dbReference>
<proteinExistence type="predicted"/>
<feature type="transmembrane region" description="Helical" evidence="5">
    <location>
        <begin position="85"/>
        <end position="106"/>
    </location>
</feature>
<keyword evidence="8" id="KW-1185">Reference proteome</keyword>
<dbReference type="PROSITE" id="PS50262">
    <property type="entry name" value="G_PROTEIN_RECEP_F1_2"/>
    <property type="match status" value="1"/>
</dbReference>
<feature type="transmembrane region" description="Helical" evidence="5">
    <location>
        <begin position="225"/>
        <end position="244"/>
    </location>
</feature>
<evidence type="ECO:0000256" key="1">
    <source>
        <dbReference type="ARBA" id="ARBA00004370"/>
    </source>
</evidence>
<dbReference type="PANTHER" id="PTHR46641">
    <property type="entry name" value="FMRFAMIDE RECEPTOR-RELATED"/>
    <property type="match status" value="1"/>
</dbReference>
<dbReference type="EMBL" id="CAXKWB010072731">
    <property type="protein sequence ID" value="CAL4196271.1"/>
    <property type="molecule type" value="Genomic_DNA"/>
</dbReference>
<evidence type="ECO:0000256" key="5">
    <source>
        <dbReference type="SAM" id="Phobius"/>
    </source>
</evidence>
<dbReference type="Gene3D" id="1.20.1070.10">
    <property type="entry name" value="Rhodopsin 7-helix transmembrane proteins"/>
    <property type="match status" value="1"/>
</dbReference>
<dbReference type="InterPro" id="IPR052954">
    <property type="entry name" value="GPCR-Ligand_Int"/>
</dbReference>
<protein>
    <recommendedName>
        <fullName evidence="6">G-protein coupled receptors family 1 profile domain-containing protein</fullName>
    </recommendedName>
</protein>
<evidence type="ECO:0000313" key="7">
    <source>
        <dbReference type="EMBL" id="CAL4196271.1"/>
    </source>
</evidence>
<keyword evidence="4 5" id="KW-0472">Membrane</keyword>
<feature type="transmembrane region" description="Helical" evidence="5">
    <location>
        <begin position="265"/>
        <end position="290"/>
    </location>
</feature>
<evidence type="ECO:0000313" key="8">
    <source>
        <dbReference type="Proteomes" id="UP001497623"/>
    </source>
</evidence>
<reference evidence="7 8" key="1">
    <citation type="submission" date="2024-05" db="EMBL/GenBank/DDBJ databases">
        <authorList>
            <person name="Wallberg A."/>
        </authorList>
    </citation>
    <scope>NUCLEOTIDE SEQUENCE [LARGE SCALE GENOMIC DNA]</scope>
</reference>
<dbReference type="GO" id="GO:0016020">
    <property type="term" value="C:membrane"/>
    <property type="evidence" value="ECO:0007669"/>
    <property type="project" value="UniProtKB-SubCell"/>
</dbReference>
<keyword evidence="3 5" id="KW-1133">Transmembrane helix</keyword>
<evidence type="ECO:0000256" key="4">
    <source>
        <dbReference type="ARBA" id="ARBA00023136"/>
    </source>
</evidence>
<keyword evidence="2 5" id="KW-0812">Transmembrane</keyword>
<feature type="domain" description="G-protein coupled receptors family 1 profile" evidence="6">
    <location>
        <begin position="65"/>
        <end position="333"/>
    </location>
</feature>
<sequence>MQMFQDPKMIMMVASNSTESNSSYDDDDVCNSLMLEEDSLDIIWGPMHTTYQILFPIFITIGIIINLASLSILRRTNYQEYPINRYLLVISVINIVYNMFLIPISITNNGCMLNSSSAATYYAHFGWALPECMTMARNYIVMSIAYDRFLVNYFPYYFYFKNINDSNIIRKRMIGIVLFSIIVTIPFSYCASAKTCISDSSIIYIVNDFYRSANFIQSLVKIVSFWIPIIFIIILNTFVVVAIIQRKIEKPLQVVSGAIKNYKFYLTNSSLVITNMIYLLFQIPIFLYISNASSTMLSEGICHNSYGVEIFRAVGNVTEWLLCVLHLVPILILNEEFKHTLLNRLCKYKTYIISCRKYCSQFMNNNLAETNSADTKGILDKV</sequence>
<dbReference type="AlphaFoldDB" id="A0AAV2SII2"/>
<feature type="transmembrane region" description="Helical" evidence="5">
    <location>
        <begin position="172"/>
        <end position="189"/>
    </location>
</feature>
<evidence type="ECO:0000256" key="2">
    <source>
        <dbReference type="ARBA" id="ARBA00022692"/>
    </source>
</evidence>
<evidence type="ECO:0000256" key="3">
    <source>
        <dbReference type="ARBA" id="ARBA00022989"/>
    </source>
</evidence>
<gene>
    <name evidence="7" type="ORF">MNOR_LOCUS37162</name>
</gene>
<organism evidence="7 8">
    <name type="scientific">Meganyctiphanes norvegica</name>
    <name type="common">Northern krill</name>
    <name type="synonym">Thysanopoda norvegica</name>
    <dbReference type="NCBI Taxonomy" id="48144"/>
    <lineage>
        <taxon>Eukaryota</taxon>
        <taxon>Metazoa</taxon>
        <taxon>Ecdysozoa</taxon>
        <taxon>Arthropoda</taxon>
        <taxon>Crustacea</taxon>
        <taxon>Multicrustacea</taxon>
        <taxon>Malacostraca</taxon>
        <taxon>Eumalacostraca</taxon>
        <taxon>Eucarida</taxon>
        <taxon>Euphausiacea</taxon>
        <taxon>Euphausiidae</taxon>
        <taxon>Meganyctiphanes</taxon>
    </lineage>
</organism>